<dbReference type="InterPro" id="IPR036412">
    <property type="entry name" value="HAD-like_sf"/>
</dbReference>
<organism evidence="1 2">
    <name type="scientific">Gracilibacillus salinarum</name>
    <dbReference type="NCBI Taxonomy" id="2932255"/>
    <lineage>
        <taxon>Bacteria</taxon>
        <taxon>Bacillati</taxon>
        <taxon>Bacillota</taxon>
        <taxon>Bacilli</taxon>
        <taxon>Bacillales</taxon>
        <taxon>Bacillaceae</taxon>
        <taxon>Gracilibacillus</taxon>
    </lineage>
</organism>
<proteinExistence type="predicted"/>
<dbReference type="InterPro" id="IPR023198">
    <property type="entry name" value="PGP-like_dom2"/>
</dbReference>
<dbReference type="Gene3D" id="3.40.50.1000">
    <property type="entry name" value="HAD superfamily/HAD-like"/>
    <property type="match status" value="1"/>
</dbReference>
<accession>A0ABY4GSM4</accession>
<dbReference type="SUPFAM" id="SSF56784">
    <property type="entry name" value="HAD-like"/>
    <property type="match status" value="1"/>
</dbReference>
<dbReference type="InterPro" id="IPR006439">
    <property type="entry name" value="HAD-SF_hydro_IA"/>
</dbReference>
<evidence type="ECO:0000313" key="1">
    <source>
        <dbReference type="EMBL" id="UOQ86657.1"/>
    </source>
</evidence>
<keyword evidence="2" id="KW-1185">Reference proteome</keyword>
<dbReference type="PANTHER" id="PTHR43611">
    <property type="entry name" value="ALPHA-D-GLUCOSE 1-PHOSPHATE PHOSPHATASE"/>
    <property type="match status" value="1"/>
</dbReference>
<dbReference type="RefSeq" id="WP_244747021.1">
    <property type="nucleotide sequence ID" value="NZ_CP095071.1"/>
</dbReference>
<dbReference type="PANTHER" id="PTHR43611:SF3">
    <property type="entry name" value="FLAVIN MONONUCLEOTIDE HYDROLASE 1, CHLOROPLATIC"/>
    <property type="match status" value="1"/>
</dbReference>
<gene>
    <name evidence="1" type="ORF">MUN87_07140</name>
</gene>
<dbReference type="Gene3D" id="1.10.150.240">
    <property type="entry name" value="Putative phosphatase, domain 2"/>
    <property type="match status" value="1"/>
</dbReference>
<reference evidence="1 2" key="1">
    <citation type="submission" date="2022-04" db="EMBL/GenBank/DDBJ databases">
        <title>Gracilibacillus sp. isolated from saltern.</title>
        <authorList>
            <person name="Won M."/>
            <person name="Lee C.-M."/>
            <person name="Woen H.-Y."/>
            <person name="Kwon S.-W."/>
        </authorList>
    </citation>
    <scope>NUCLEOTIDE SEQUENCE [LARGE SCALE GENOMIC DNA]</scope>
    <source>
        <strain evidence="1 2">SSPM10-3</strain>
    </source>
</reference>
<dbReference type="Proteomes" id="UP000831537">
    <property type="component" value="Chromosome"/>
</dbReference>
<name>A0ABY4GSM4_9BACI</name>
<dbReference type="GO" id="GO:0016787">
    <property type="term" value="F:hydrolase activity"/>
    <property type="evidence" value="ECO:0007669"/>
    <property type="project" value="UniProtKB-KW"/>
</dbReference>
<protein>
    <submittedName>
        <fullName evidence="1">HAD-IA family hydrolase</fullName>
    </submittedName>
</protein>
<keyword evidence="1" id="KW-0378">Hydrolase</keyword>
<evidence type="ECO:0000313" key="2">
    <source>
        <dbReference type="Proteomes" id="UP000831537"/>
    </source>
</evidence>
<dbReference type="NCBIfam" id="TIGR01549">
    <property type="entry name" value="HAD-SF-IA-v1"/>
    <property type="match status" value="1"/>
</dbReference>
<dbReference type="EMBL" id="CP095071">
    <property type="protein sequence ID" value="UOQ86657.1"/>
    <property type="molecule type" value="Genomic_DNA"/>
</dbReference>
<dbReference type="InterPro" id="IPR023214">
    <property type="entry name" value="HAD_sf"/>
</dbReference>
<sequence length="195" mass="22777">MKNIQLVLDVGGVLATDLDLFWSELTEQAQMPYEEVRQTYRQEIREALWQGQIEEHEFWSWLYDTFPTIEIHSLKKALTNSLYTLQGMNHLTEWNKLADLHILSNHRSEWLQPVLDPIRPILQTITISSLVGAAKPEQTIYQHCMDQLPSGKTVLFVDNKQENLEPAKALGWHTIHAKADQQWINKVTDFLHTYQ</sequence>